<dbReference type="KEGG" id="sna:Snas_0669"/>
<reference evidence="1 2" key="1">
    <citation type="journal article" date="2009" name="Stand. Genomic Sci.">
        <title>Complete genome sequence of Stackebrandtia nassauensis type strain (LLR-40K-21).</title>
        <authorList>
            <person name="Munk C."/>
            <person name="Lapidus A."/>
            <person name="Copeland A."/>
            <person name="Jando M."/>
            <person name="Mayilraj S."/>
            <person name="Glavina Del Rio T."/>
            <person name="Nolan M."/>
            <person name="Chen F."/>
            <person name="Lucas S."/>
            <person name="Tice H."/>
            <person name="Cheng J.F."/>
            <person name="Han C."/>
            <person name="Detter J.C."/>
            <person name="Bruce D."/>
            <person name="Goodwin L."/>
            <person name="Chain P."/>
            <person name="Pitluck S."/>
            <person name="Goker M."/>
            <person name="Ovchinikova G."/>
            <person name="Pati A."/>
            <person name="Ivanova N."/>
            <person name="Mavromatis K."/>
            <person name="Chen A."/>
            <person name="Palaniappan K."/>
            <person name="Land M."/>
            <person name="Hauser L."/>
            <person name="Chang Y.J."/>
            <person name="Jeffries C.D."/>
            <person name="Bristow J."/>
            <person name="Eisen J.A."/>
            <person name="Markowitz V."/>
            <person name="Hugenholtz P."/>
            <person name="Kyrpides N.C."/>
            <person name="Klenk H.P."/>
        </authorList>
    </citation>
    <scope>NUCLEOTIDE SEQUENCE [LARGE SCALE GENOMIC DNA]</scope>
    <source>
        <strain evidence="2">DSM 44728 / CIP 108903 / NRRL B-16338 / NBRC 102104 / LLR-40K-21</strain>
    </source>
</reference>
<proteinExistence type="predicted"/>
<dbReference type="Gene3D" id="3.40.1000.10">
    <property type="entry name" value="Mog1/PsbP, alpha/beta/alpha sandwich"/>
    <property type="match status" value="1"/>
</dbReference>
<dbReference type="HOGENOM" id="CLU_106304_0_0_11"/>
<dbReference type="RefSeq" id="WP_013015953.1">
    <property type="nucleotide sequence ID" value="NC_013947.1"/>
</dbReference>
<evidence type="ECO:0000313" key="2">
    <source>
        <dbReference type="Proteomes" id="UP000000844"/>
    </source>
</evidence>
<evidence type="ECO:0008006" key="3">
    <source>
        <dbReference type="Google" id="ProtNLM"/>
    </source>
</evidence>
<dbReference type="EMBL" id="CP001778">
    <property type="protein sequence ID" value="ADD40382.1"/>
    <property type="molecule type" value="Genomic_DNA"/>
</dbReference>
<dbReference type="STRING" id="446470.Snas_0669"/>
<name>D3Q6Y3_STANL</name>
<sequence length="162" mass="17509">MATNLPIPIEFSLPAGWRPAPPDEVGAPQAAFVALHPRPDDGFTANITISGEFRPDAASLEAIADDALERVRAFATNVEVSKRKALGTESSPGFAQSVSMTVDVKGRTRDLVQRQLFMAYVDAEDSRKRVVLQLTLTATPGQLDEATTDFHAFIATVQPDRS</sequence>
<organism evidence="1 2">
    <name type="scientific">Stackebrandtia nassauensis (strain DSM 44728 / CIP 108903 / NRRL B-16338 / NBRC 102104 / LLR-40K-21)</name>
    <dbReference type="NCBI Taxonomy" id="446470"/>
    <lineage>
        <taxon>Bacteria</taxon>
        <taxon>Bacillati</taxon>
        <taxon>Actinomycetota</taxon>
        <taxon>Actinomycetes</taxon>
        <taxon>Glycomycetales</taxon>
        <taxon>Glycomycetaceae</taxon>
        <taxon>Stackebrandtia</taxon>
    </lineage>
</organism>
<accession>D3Q6Y3</accession>
<dbReference type="Proteomes" id="UP000000844">
    <property type="component" value="Chromosome"/>
</dbReference>
<dbReference type="OrthoDB" id="3686643at2"/>
<evidence type="ECO:0000313" key="1">
    <source>
        <dbReference type="EMBL" id="ADD40382.1"/>
    </source>
</evidence>
<dbReference type="AlphaFoldDB" id="D3Q6Y3"/>
<protein>
    <recommendedName>
        <fullName evidence="3">DUF1795 domain-containing protein</fullName>
    </recommendedName>
</protein>
<gene>
    <name evidence="1" type="ordered locus">Snas_0669</name>
</gene>
<keyword evidence="2" id="KW-1185">Reference proteome</keyword>
<dbReference type="eggNOG" id="COG5435">
    <property type="taxonomic scope" value="Bacteria"/>
</dbReference>